<keyword evidence="3 6" id="KW-0067">ATP-binding</keyword>
<reference evidence="6" key="1">
    <citation type="submission" date="2020-02" db="EMBL/GenBank/DDBJ databases">
        <title>A new Streptomyces sp. for controlling soil-borne diseases.</title>
        <authorList>
            <person name="Li X."/>
            <person name="Tian Y."/>
            <person name="Gao K."/>
        </authorList>
    </citation>
    <scope>NUCLEOTIDE SEQUENCE [LARGE SCALE GENOMIC DNA]</scope>
    <source>
        <strain evidence="6">0250</strain>
    </source>
</reference>
<feature type="domain" description="ABC transporter" evidence="5">
    <location>
        <begin position="1"/>
        <end position="221"/>
    </location>
</feature>
<dbReference type="Pfam" id="PF00005">
    <property type="entry name" value="ABC_tran"/>
    <property type="match status" value="1"/>
</dbReference>
<dbReference type="RefSeq" id="WP_164427699.1">
    <property type="nucleotide sequence ID" value="NZ_JAAIKT010000016.1"/>
</dbReference>
<proteinExistence type="predicted"/>
<keyword evidence="2" id="KW-0547">Nucleotide-binding</keyword>
<keyword evidence="1" id="KW-0813">Transport</keyword>
<evidence type="ECO:0000256" key="2">
    <source>
        <dbReference type="ARBA" id="ARBA00022741"/>
    </source>
</evidence>
<feature type="region of interest" description="Disordered" evidence="4">
    <location>
        <begin position="204"/>
        <end position="269"/>
    </location>
</feature>
<dbReference type="SMART" id="SM00382">
    <property type="entry name" value="AAA"/>
    <property type="match status" value="1"/>
</dbReference>
<name>A0A6G4AEU7_9ACTN</name>
<feature type="compositionally biased region" description="Gly residues" evidence="4">
    <location>
        <begin position="253"/>
        <end position="263"/>
    </location>
</feature>
<dbReference type="Proteomes" id="UP000476310">
    <property type="component" value="Unassembled WGS sequence"/>
</dbReference>
<dbReference type="PROSITE" id="PS50893">
    <property type="entry name" value="ABC_TRANSPORTER_2"/>
    <property type="match status" value="1"/>
</dbReference>
<evidence type="ECO:0000313" key="6">
    <source>
        <dbReference type="EMBL" id="NEW71750.1"/>
    </source>
</evidence>
<dbReference type="PANTHER" id="PTHR42939">
    <property type="entry name" value="ABC TRANSPORTER ATP-BINDING PROTEIN ALBC-RELATED"/>
    <property type="match status" value="1"/>
</dbReference>
<dbReference type="PANTHER" id="PTHR42939:SF1">
    <property type="entry name" value="ABC TRANSPORTER ATP-BINDING PROTEIN ALBC-RELATED"/>
    <property type="match status" value="1"/>
</dbReference>
<dbReference type="GO" id="GO:0016887">
    <property type="term" value="F:ATP hydrolysis activity"/>
    <property type="evidence" value="ECO:0007669"/>
    <property type="project" value="InterPro"/>
</dbReference>
<gene>
    <name evidence="6" type="ORF">G4H13_15420</name>
</gene>
<dbReference type="GO" id="GO:0005524">
    <property type="term" value="F:ATP binding"/>
    <property type="evidence" value="ECO:0007669"/>
    <property type="project" value="UniProtKB-KW"/>
</dbReference>
<keyword evidence="7" id="KW-1185">Reference proteome</keyword>
<dbReference type="Gene3D" id="3.40.50.300">
    <property type="entry name" value="P-loop containing nucleotide triphosphate hydrolases"/>
    <property type="match status" value="1"/>
</dbReference>
<evidence type="ECO:0000256" key="3">
    <source>
        <dbReference type="ARBA" id="ARBA00022840"/>
    </source>
</evidence>
<dbReference type="AlphaFoldDB" id="A0A6G4AEU7"/>
<dbReference type="InterPro" id="IPR027417">
    <property type="entry name" value="P-loop_NTPase"/>
</dbReference>
<dbReference type="InterPro" id="IPR003593">
    <property type="entry name" value="AAA+_ATPase"/>
</dbReference>
<dbReference type="InterPro" id="IPR051782">
    <property type="entry name" value="ABC_Transporter_VariousFunc"/>
</dbReference>
<organism evidence="6 7">
    <name type="scientific">Streptomyces rhizosphaericus</name>
    <dbReference type="NCBI Taxonomy" id="114699"/>
    <lineage>
        <taxon>Bacteria</taxon>
        <taxon>Bacillati</taxon>
        <taxon>Actinomycetota</taxon>
        <taxon>Actinomycetes</taxon>
        <taxon>Kitasatosporales</taxon>
        <taxon>Streptomycetaceae</taxon>
        <taxon>Streptomyces</taxon>
        <taxon>Streptomyces violaceusniger group</taxon>
    </lineage>
</organism>
<evidence type="ECO:0000313" key="7">
    <source>
        <dbReference type="Proteomes" id="UP000476310"/>
    </source>
</evidence>
<protein>
    <submittedName>
        <fullName evidence="6">ABC transporter ATP-binding protein</fullName>
    </submittedName>
</protein>
<dbReference type="EMBL" id="JAAIKT010000016">
    <property type="protein sequence ID" value="NEW71750.1"/>
    <property type="molecule type" value="Genomic_DNA"/>
</dbReference>
<sequence length="320" mass="33071">MRLRGVGRRYGLGGPWVLRGVDLEVPPGSLTRVQGRNGSGKSTLLRLLAGIDAPSAGRITGRPPTAYVPERFPAELPFSALGYLTHLGRIHGLSRAAAARGAGEWLERFGADGYAGTPLAELSKGTSQKIAVAQALLAAPGLLVLDEAWTGLDQAARGVLDTAVAERVADGGAVVFVDHDPRRLAGVPDRVLRVTETRLEPVDGTVRPSVTRDGPGAGPRVRVEAEGRPGAGPPGALSGAVVREYGPAPTPVDGGGDDGPAGRGRGRGRGVRLTVEVGVADSDGLLRTLLTADPPWHIRAVTAVDDNDPQEPAQGAKEKA</sequence>
<evidence type="ECO:0000259" key="5">
    <source>
        <dbReference type="PROSITE" id="PS50893"/>
    </source>
</evidence>
<comment type="caution">
    <text evidence="6">The sequence shown here is derived from an EMBL/GenBank/DDBJ whole genome shotgun (WGS) entry which is preliminary data.</text>
</comment>
<evidence type="ECO:0000256" key="4">
    <source>
        <dbReference type="SAM" id="MobiDB-lite"/>
    </source>
</evidence>
<accession>A0A6G4AEU7</accession>
<dbReference type="InterPro" id="IPR003439">
    <property type="entry name" value="ABC_transporter-like_ATP-bd"/>
</dbReference>
<evidence type="ECO:0000256" key="1">
    <source>
        <dbReference type="ARBA" id="ARBA00022448"/>
    </source>
</evidence>
<dbReference type="SUPFAM" id="SSF52540">
    <property type="entry name" value="P-loop containing nucleoside triphosphate hydrolases"/>
    <property type="match status" value="1"/>
</dbReference>